<protein>
    <submittedName>
        <fullName evidence="1">Uncharacterized protein</fullName>
    </submittedName>
</protein>
<dbReference type="Proteomes" id="UP000322601">
    <property type="component" value="Genome"/>
</dbReference>
<proteinExistence type="predicted"/>
<organism evidence="1 2">
    <name type="scientific">Pseudomonas phage PAP-JP</name>
    <dbReference type="NCBI Taxonomy" id="2583508"/>
    <lineage>
        <taxon>Viruses</taxon>
        <taxon>Duplodnaviria</taxon>
        <taxon>Heunggongvirae</taxon>
        <taxon>Uroviricota</taxon>
        <taxon>Caudoviricetes</taxon>
        <taxon>Vandenendeviridae</taxon>
        <taxon>Nankokuvirus</taxon>
        <taxon>Nankokuvirus KPP10</taxon>
    </lineage>
</organism>
<evidence type="ECO:0000313" key="1">
    <source>
        <dbReference type="EMBL" id="QEM41028.1"/>
    </source>
</evidence>
<evidence type="ECO:0000313" key="2">
    <source>
        <dbReference type="Proteomes" id="UP000322601"/>
    </source>
</evidence>
<name>A0A5C1K5D6_9CAUD</name>
<dbReference type="EMBL" id="MK799650">
    <property type="protein sequence ID" value="QEM41028.1"/>
    <property type="molecule type" value="Genomic_DNA"/>
</dbReference>
<gene>
    <name evidence="1" type="ORF">PAPJP_102</name>
</gene>
<reference evidence="1 2" key="1">
    <citation type="submission" date="2019-04" db="EMBL/GenBank/DDBJ databases">
        <title>Nucleotide sequence of the Pseudomonas aeruginosa phage PAP-JP.</title>
        <authorList>
            <person name="Hammerl J.A."/>
            <person name="Perleth J."/>
            <person name="Alter T."/>
            <person name="Goelz G."/>
            <person name="Orquera S."/>
        </authorList>
    </citation>
    <scope>NUCLEOTIDE SEQUENCE [LARGE SCALE GENOMIC DNA]</scope>
</reference>
<accession>A0A5C1K5D6</accession>
<sequence length="129" mass="13821">MSNVTVWTEEFEKAAAAEGWLIASTFSESSPYEVQAIDNPEAYSMDKGVPCPPRLSGDRAAWALFLSGKEPHHSAARSFISQHSPVEWRLILESVCKDCQGLGRGGPNTTDGGEHDDCCSCSGTGSSIL</sequence>